<reference evidence="2" key="1">
    <citation type="submission" date="2016-06" db="UniProtKB">
        <authorList>
            <consortium name="WormBaseParasite"/>
        </authorList>
    </citation>
    <scope>IDENTIFICATION</scope>
</reference>
<sequence>LKRKRFVTESVDSGSDVSKSCELDPRGGESSGKRQKIVESSAATKSESSAPNSLITELQERIGGTNEGALALLEQLKRCLAGGTVSSNIHVNPEVIRKTV</sequence>
<protein>
    <submittedName>
        <fullName evidence="2">Pecanex-like protein</fullName>
    </submittedName>
</protein>
<accession>A0A183CW50</accession>
<dbReference type="WBParaSite" id="GPUH_0000069101-mRNA-1">
    <property type="protein sequence ID" value="GPUH_0000069101-mRNA-1"/>
    <property type="gene ID" value="GPUH_0000069101"/>
</dbReference>
<name>A0A183CW50_9BILA</name>
<dbReference type="AlphaFoldDB" id="A0A183CW50"/>
<feature type="compositionally biased region" description="Low complexity" evidence="1">
    <location>
        <begin position="39"/>
        <end position="50"/>
    </location>
</feature>
<proteinExistence type="predicted"/>
<feature type="region of interest" description="Disordered" evidence="1">
    <location>
        <begin position="1"/>
        <end position="52"/>
    </location>
</feature>
<organism evidence="2">
    <name type="scientific">Gongylonema pulchrum</name>
    <dbReference type="NCBI Taxonomy" id="637853"/>
    <lineage>
        <taxon>Eukaryota</taxon>
        <taxon>Metazoa</taxon>
        <taxon>Ecdysozoa</taxon>
        <taxon>Nematoda</taxon>
        <taxon>Chromadorea</taxon>
        <taxon>Rhabditida</taxon>
        <taxon>Spirurina</taxon>
        <taxon>Spiruromorpha</taxon>
        <taxon>Spiruroidea</taxon>
        <taxon>Gongylonematidae</taxon>
        <taxon>Gongylonema</taxon>
    </lineage>
</organism>
<evidence type="ECO:0000313" key="2">
    <source>
        <dbReference type="WBParaSite" id="GPUH_0000069101-mRNA-1"/>
    </source>
</evidence>
<evidence type="ECO:0000256" key="1">
    <source>
        <dbReference type="SAM" id="MobiDB-lite"/>
    </source>
</evidence>